<evidence type="ECO:0000259" key="4">
    <source>
        <dbReference type="Pfam" id="PF13622"/>
    </source>
</evidence>
<sequence length="305" mass="33752">MEVEPPGRQPVDRIPEVDGDESSIPGLVNPVPLVQRLALTQERDDRFIGYPPCGFDQRVFGGHLVAQALLAAAGTIQPGRVVSSLHAYFLRSGRPEEALDYAVTTIRDGRSSAVRSVTVTQAERVLMTLSALFAEHREDIDTRSVLPPQVPRPEDLVPLHERRTAVPDRWDGINRPTREHWWTASRPLDVRYIDDDAPGRRFWFRAEAVDGGPQNLHRAIVAFASDRSLLPVIVKERGAVDSASVPKVSSVDHALWFHGDVRAGEWLLYVQDSPHSTERFGTARGLIHSSDGAVVASVVQQGLLH</sequence>
<dbReference type="Pfam" id="PF20789">
    <property type="entry name" value="4HBT_3C"/>
    <property type="match status" value="1"/>
</dbReference>
<name>A0A7K1V3G9_9NOCA</name>
<feature type="domain" description="Acyl-CoA thioesterase-like N-terminal HotDog" evidence="4">
    <location>
        <begin position="56"/>
        <end position="133"/>
    </location>
</feature>
<comment type="caution">
    <text evidence="6">The sequence shown here is derived from an EMBL/GenBank/DDBJ whole genome shotgun (WGS) entry which is preliminary data.</text>
</comment>
<dbReference type="GO" id="GO:0006637">
    <property type="term" value="P:acyl-CoA metabolic process"/>
    <property type="evidence" value="ECO:0007669"/>
    <property type="project" value="InterPro"/>
</dbReference>
<keyword evidence="2" id="KW-0378">Hydrolase</keyword>
<dbReference type="Pfam" id="PF13622">
    <property type="entry name" value="4HBT_3"/>
    <property type="match status" value="1"/>
</dbReference>
<dbReference type="RefSeq" id="WP_157390804.1">
    <property type="nucleotide sequence ID" value="NZ_WRPP01000006.1"/>
</dbReference>
<reference evidence="6 7" key="1">
    <citation type="submission" date="2019-12" db="EMBL/GenBank/DDBJ databases">
        <title>Nocardia sp. nov. ET3-3 isolated from soil.</title>
        <authorList>
            <person name="Kanchanasin P."/>
            <person name="Tanasupawat S."/>
            <person name="Yuki M."/>
            <person name="Kudo T."/>
        </authorList>
    </citation>
    <scope>NUCLEOTIDE SEQUENCE [LARGE SCALE GENOMIC DNA]</scope>
    <source>
        <strain evidence="6 7">ET3-3</strain>
    </source>
</reference>
<evidence type="ECO:0000259" key="5">
    <source>
        <dbReference type="Pfam" id="PF20789"/>
    </source>
</evidence>
<dbReference type="SUPFAM" id="SSF54637">
    <property type="entry name" value="Thioesterase/thiol ester dehydrase-isomerase"/>
    <property type="match status" value="2"/>
</dbReference>
<feature type="region of interest" description="Disordered" evidence="3">
    <location>
        <begin position="1"/>
        <end position="25"/>
    </location>
</feature>
<dbReference type="AlphaFoldDB" id="A0A7K1V3G9"/>
<keyword evidence="7" id="KW-1185">Reference proteome</keyword>
<dbReference type="GO" id="GO:0047617">
    <property type="term" value="F:fatty acyl-CoA hydrolase activity"/>
    <property type="evidence" value="ECO:0007669"/>
    <property type="project" value="InterPro"/>
</dbReference>
<gene>
    <name evidence="6" type="ORF">GPX89_28555</name>
</gene>
<evidence type="ECO:0000256" key="2">
    <source>
        <dbReference type="ARBA" id="ARBA00022801"/>
    </source>
</evidence>
<protein>
    <submittedName>
        <fullName evidence="6">Acyl-CoA thioesterase II</fullName>
    </submittedName>
</protein>
<evidence type="ECO:0000256" key="3">
    <source>
        <dbReference type="SAM" id="MobiDB-lite"/>
    </source>
</evidence>
<feature type="domain" description="Acyl-CoA thioesterase-like C-terminal" evidence="5">
    <location>
        <begin position="171"/>
        <end position="303"/>
    </location>
</feature>
<dbReference type="Gene3D" id="2.40.160.210">
    <property type="entry name" value="Acyl-CoA thioesterase, double hotdog domain"/>
    <property type="match status" value="1"/>
</dbReference>
<evidence type="ECO:0000313" key="7">
    <source>
        <dbReference type="Proteomes" id="UP000466794"/>
    </source>
</evidence>
<dbReference type="InterPro" id="IPR029069">
    <property type="entry name" value="HotDog_dom_sf"/>
</dbReference>
<evidence type="ECO:0000256" key="1">
    <source>
        <dbReference type="ARBA" id="ARBA00006538"/>
    </source>
</evidence>
<dbReference type="CDD" id="cd03444">
    <property type="entry name" value="Thioesterase_II_repeat1"/>
    <property type="match status" value="1"/>
</dbReference>
<dbReference type="GO" id="GO:0009062">
    <property type="term" value="P:fatty acid catabolic process"/>
    <property type="evidence" value="ECO:0007669"/>
    <property type="project" value="TreeGrafter"/>
</dbReference>
<dbReference type="Proteomes" id="UP000466794">
    <property type="component" value="Unassembled WGS sequence"/>
</dbReference>
<proteinExistence type="inferred from homology"/>
<dbReference type="PANTHER" id="PTHR11066">
    <property type="entry name" value="ACYL-COA THIOESTERASE"/>
    <property type="match status" value="1"/>
</dbReference>
<organism evidence="6 7">
    <name type="scientific">Nocardia terrae</name>
    <dbReference type="NCBI Taxonomy" id="2675851"/>
    <lineage>
        <taxon>Bacteria</taxon>
        <taxon>Bacillati</taxon>
        <taxon>Actinomycetota</taxon>
        <taxon>Actinomycetes</taxon>
        <taxon>Mycobacteriales</taxon>
        <taxon>Nocardiaceae</taxon>
        <taxon>Nocardia</taxon>
    </lineage>
</organism>
<dbReference type="PANTHER" id="PTHR11066:SF34">
    <property type="entry name" value="ACYL-COENZYME A THIOESTERASE 8"/>
    <property type="match status" value="1"/>
</dbReference>
<comment type="similarity">
    <text evidence="1">Belongs to the C/M/P thioester hydrolase family.</text>
</comment>
<dbReference type="InterPro" id="IPR049449">
    <property type="entry name" value="TesB_ACOT8-like_N"/>
</dbReference>
<dbReference type="InterPro" id="IPR042171">
    <property type="entry name" value="Acyl-CoA_hotdog"/>
</dbReference>
<dbReference type="InterPro" id="IPR049450">
    <property type="entry name" value="ACOT8-like_C"/>
</dbReference>
<dbReference type="EMBL" id="WRPP01000006">
    <property type="protein sequence ID" value="MVU81183.1"/>
    <property type="molecule type" value="Genomic_DNA"/>
</dbReference>
<accession>A0A7K1V3G9</accession>
<dbReference type="InterPro" id="IPR003703">
    <property type="entry name" value="Acyl_CoA_thio"/>
</dbReference>
<evidence type="ECO:0000313" key="6">
    <source>
        <dbReference type="EMBL" id="MVU81183.1"/>
    </source>
</evidence>